<organism evidence="1">
    <name type="scientific">Rhizophagus irregularis (strain DAOM 181602 / DAOM 197198 / MUCL 43194)</name>
    <name type="common">Arbuscular mycorrhizal fungus</name>
    <name type="synonym">Glomus intraradices</name>
    <dbReference type="NCBI Taxonomy" id="747089"/>
    <lineage>
        <taxon>Eukaryota</taxon>
        <taxon>Fungi</taxon>
        <taxon>Fungi incertae sedis</taxon>
        <taxon>Mucoromycota</taxon>
        <taxon>Glomeromycotina</taxon>
        <taxon>Glomeromycetes</taxon>
        <taxon>Glomerales</taxon>
        <taxon>Glomeraceae</taxon>
        <taxon>Rhizophagus</taxon>
    </lineage>
</organism>
<name>U9TUM1_RHIID</name>
<dbReference type="EMBL" id="KI287529">
    <property type="protein sequence ID" value="ESA10008.1"/>
    <property type="molecule type" value="Genomic_DNA"/>
</dbReference>
<gene>
    <name evidence="1" type="ORF">GLOINDRAFT_97512</name>
</gene>
<proteinExistence type="predicted"/>
<reference evidence="1" key="1">
    <citation type="submission" date="2013-07" db="EMBL/GenBank/DDBJ databases">
        <title>The genome of an arbuscular mycorrhizal fungus provides insights into the evolution of the oldest plant symbiosis.</title>
        <authorList>
            <consortium name="DOE Joint Genome Institute"/>
            <person name="Tisserant E."/>
            <person name="Malbreil M."/>
            <person name="Kuo A."/>
            <person name="Kohler A."/>
            <person name="Symeonidi A."/>
            <person name="Balestrini R."/>
            <person name="Charron P."/>
            <person name="Duensing N."/>
            <person name="Frei-dit-Frey N."/>
            <person name="Gianinazzi-Pearson V."/>
            <person name="Gilbert B."/>
            <person name="Handa Y."/>
            <person name="Hijri M."/>
            <person name="Kaul R."/>
            <person name="Kawaguchi M."/>
            <person name="Krajinski F."/>
            <person name="Lammers P."/>
            <person name="Lapierre D."/>
            <person name="Masclaux F.G."/>
            <person name="Murat C."/>
            <person name="Morin E."/>
            <person name="Ndikumana S."/>
            <person name="Pagni M."/>
            <person name="Petitpierre D."/>
            <person name="Requena N."/>
            <person name="Rosikiewicz P."/>
            <person name="Riley R."/>
            <person name="Saito K."/>
            <person name="San Clemente H."/>
            <person name="Shapiro H."/>
            <person name="van Tuinen D."/>
            <person name="Becard G."/>
            <person name="Bonfante P."/>
            <person name="Paszkowski U."/>
            <person name="Shachar-Hill Y."/>
            <person name="Young J.P."/>
            <person name="Sanders I.R."/>
            <person name="Henrissat B."/>
            <person name="Rensing S.A."/>
            <person name="Grigoriev I.V."/>
            <person name="Corradi N."/>
            <person name="Roux C."/>
            <person name="Martin F."/>
        </authorList>
    </citation>
    <scope>NUCLEOTIDE SEQUENCE</scope>
    <source>
        <strain evidence="1">DAOM 197198</strain>
    </source>
</reference>
<dbReference type="AlphaFoldDB" id="U9TUM1"/>
<sequence>MLKLMLKPKLTICLICFKLQVSSFKLYAFSFSHGRENDGHGTTGLDGLTGHAVIGNAGQDEGLTRMSAEMHRTYMTSRSPVAIRLPDTKGNPSVPKWILDFTSGDVFQYLDL</sequence>
<protein>
    <submittedName>
        <fullName evidence="1">Uncharacterized protein</fullName>
    </submittedName>
</protein>
<evidence type="ECO:0000313" key="1">
    <source>
        <dbReference type="EMBL" id="ESA10008.1"/>
    </source>
</evidence>
<accession>U9TUM1</accession>
<dbReference type="HOGENOM" id="CLU_2147173_0_0_1"/>